<dbReference type="EMBL" id="JAGTJS010000020">
    <property type="protein sequence ID" value="KAH7240569.1"/>
    <property type="molecule type" value="Genomic_DNA"/>
</dbReference>
<keyword evidence="4" id="KW-1185">Reference proteome</keyword>
<evidence type="ECO:0000259" key="2">
    <source>
        <dbReference type="PROSITE" id="PS50048"/>
    </source>
</evidence>
<evidence type="ECO:0000313" key="4">
    <source>
        <dbReference type="Proteomes" id="UP000736672"/>
    </source>
</evidence>
<dbReference type="OrthoDB" id="4356994at2759"/>
<dbReference type="InterPro" id="IPR001138">
    <property type="entry name" value="Zn2Cys6_DnaBD"/>
</dbReference>
<dbReference type="PROSITE" id="PS00463">
    <property type="entry name" value="ZN2_CY6_FUNGAL_1"/>
    <property type="match status" value="1"/>
</dbReference>
<name>A0A9P9K562_FUSSL</name>
<dbReference type="InterPro" id="IPR036864">
    <property type="entry name" value="Zn2-C6_fun-type_DNA-bd_sf"/>
</dbReference>
<feature type="domain" description="Zn(2)-C6 fungal-type" evidence="2">
    <location>
        <begin position="9"/>
        <end position="38"/>
    </location>
</feature>
<reference evidence="3" key="1">
    <citation type="journal article" date="2021" name="Nat. Commun.">
        <title>Genetic determinants of endophytism in the Arabidopsis root mycobiome.</title>
        <authorList>
            <person name="Mesny F."/>
            <person name="Miyauchi S."/>
            <person name="Thiergart T."/>
            <person name="Pickel B."/>
            <person name="Atanasova L."/>
            <person name="Karlsson M."/>
            <person name="Huettel B."/>
            <person name="Barry K.W."/>
            <person name="Haridas S."/>
            <person name="Chen C."/>
            <person name="Bauer D."/>
            <person name="Andreopoulos W."/>
            <person name="Pangilinan J."/>
            <person name="LaButti K."/>
            <person name="Riley R."/>
            <person name="Lipzen A."/>
            <person name="Clum A."/>
            <person name="Drula E."/>
            <person name="Henrissat B."/>
            <person name="Kohler A."/>
            <person name="Grigoriev I.V."/>
            <person name="Martin F.M."/>
            <person name="Hacquard S."/>
        </authorList>
    </citation>
    <scope>NUCLEOTIDE SEQUENCE</scope>
    <source>
        <strain evidence="3">FSSC 5 MPI-SDFR-AT-0091</strain>
    </source>
</reference>
<sequence length="53" mass="6385">MNRRRCLRACARCRDMKVRCSGSVPCARCQRKRHECYFRPEDMRTTVPTREAH</sequence>
<organism evidence="3 4">
    <name type="scientific">Fusarium solani</name>
    <name type="common">Filamentous fungus</name>
    <dbReference type="NCBI Taxonomy" id="169388"/>
    <lineage>
        <taxon>Eukaryota</taxon>
        <taxon>Fungi</taxon>
        <taxon>Dikarya</taxon>
        <taxon>Ascomycota</taxon>
        <taxon>Pezizomycotina</taxon>
        <taxon>Sordariomycetes</taxon>
        <taxon>Hypocreomycetidae</taxon>
        <taxon>Hypocreales</taxon>
        <taxon>Nectriaceae</taxon>
        <taxon>Fusarium</taxon>
        <taxon>Fusarium solani species complex</taxon>
    </lineage>
</organism>
<protein>
    <recommendedName>
        <fullName evidence="2">Zn(2)-C6 fungal-type domain-containing protein</fullName>
    </recommendedName>
</protein>
<dbReference type="GO" id="GO:0008270">
    <property type="term" value="F:zinc ion binding"/>
    <property type="evidence" value="ECO:0007669"/>
    <property type="project" value="InterPro"/>
</dbReference>
<dbReference type="Gene3D" id="4.10.240.10">
    <property type="entry name" value="Zn(2)-C6 fungal-type DNA-binding domain"/>
    <property type="match status" value="1"/>
</dbReference>
<keyword evidence="1" id="KW-0539">Nucleus</keyword>
<evidence type="ECO:0000256" key="1">
    <source>
        <dbReference type="ARBA" id="ARBA00023242"/>
    </source>
</evidence>
<comment type="caution">
    <text evidence="3">The sequence shown here is derived from an EMBL/GenBank/DDBJ whole genome shotgun (WGS) entry which is preliminary data.</text>
</comment>
<accession>A0A9P9K562</accession>
<dbReference type="Proteomes" id="UP000736672">
    <property type="component" value="Unassembled WGS sequence"/>
</dbReference>
<dbReference type="SUPFAM" id="SSF57701">
    <property type="entry name" value="Zn2/Cys6 DNA-binding domain"/>
    <property type="match status" value="1"/>
</dbReference>
<dbReference type="AlphaFoldDB" id="A0A9P9K562"/>
<evidence type="ECO:0000313" key="3">
    <source>
        <dbReference type="EMBL" id="KAH7240569.1"/>
    </source>
</evidence>
<dbReference type="GO" id="GO:0000981">
    <property type="term" value="F:DNA-binding transcription factor activity, RNA polymerase II-specific"/>
    <property type="evidence" value="ECO:0007669"/>
    <property type="project" value="InterPro"/>
</dbReference>
<dbReference type="Pfam" id="PF00172">
    <property type="entry name" value="Zn_clus"/>
    <property type="match status" value="1"/>
</dbReference>
<gene>
    <name evidence="3" type="ORF">B0J15DRAFT_138861</name>
</gene>
<proteinExistence type="predicted"/>
<dbReference type="PROSITE" id="PS50048">
    <property type="entry name" value="ZN2_CY6_FUNGAL_2"/>
    <property type="match status" value="1"/>
</dbReference>